<evidence type="ECO:0000313" key="2">
    <source>
        <dbReference type="EMBL" id="MDA7425298.1"/>
    </source>
</evidence>
<dbReference type="PROSITE" id="PS01124">
    <property type="entry name" value="HTH_ARAC_FAMILY_2"/>
    <property type="match status" value="1"/>
</dbReference>
<dbReference type="EMBL" id="JAQIOY010000003">
    <property type="protein sequence ID" value="MDA7425298.1"/>
    <property type="molecule type" value="Genomic_DNA"/>
</dbReference>
<evidence type="ECO:0000313" key="3">
    <source>
        <dbReference type="Proteomes" id="UP001210720"/>
    </source>
</evidence>
<feature type="domain" description="HTH araC/xylS-type" evidence="1">
    <location>
        <begin position="186"/>
        <end position="259"/>
    </location>
</feature>
<dbReference type="RefSeq" id="WP_271432638.1">
    <property type="nucleotide sequence ID" value="NZ_JAQIOY010000003.1"/>
</dbReference>
<dbReference type="Proteomes" id="UP001210720">
    <property type="component" value="Unassembled WGS sequence"/>
</dbReference>
<organism evidence="2 3">
    <name type="scientific">Thalassococcus lentus</name>
    <dbReference type="NCBI Taxonomy" id="1210524"/>
    <lineage>
        <taxon>Bacteria</taxon>
        <taxon>Pseudomonadati</taxon>
        <taxon>Pseudomonadota</taxon>
        <taxon>Alphaproteobacteria</taxon>
        <taxon>Rhodobacterales</taxon>
        <taxon>Roseobacteraceae</taxon>
        <taxon>Thalassococcus</taxon>
    </lineage>
</organism>
<dbReference type="InterPro" id="IPR018060">
    <property type="entry name" value="HTH_AraC"/>
</dbReference>
<keyword evidence="3" id="KW-1185">Reference proteome</keyword>
<protein>
    <submittedName>
        <fullName evidence="2">Helix-turn-helix domain-containing protein</fullName>
    </submittedName>
</protein>
<evidence type="ECO:0000259" key="1">
    <source>
        <dbReference type="PROSITE" id="PS01124"/>
    </source>
</evidence>
<dbReference type="Pfam" id="PF12833">
    <property type="entry name" value="HTH_18"/>
    <property type="match status" value="1"/>
</dbReference>
<name>A0ABT4XTN8_9RHOB</name>
<reference evidence="2 3" key="1">
    <citation type="submission" date="2023-01" db="EMBL/GenBank/DDBJ databases">
        <title>Thalassococcus onchidii sp. nov., isolated from a marine invertebrate from the South China Sea.</title>
        <authorList>
            <person name="Xu S."/>
            <person name="Liu Z."/>
            <person name="Xu Y."/>
        </authorList>
    </citation>
    <scope>NUCLEOTIDE SEQUENCE [LARGE SCALE GENOMIC DNA]</scope>
    <source>
        <strain evidence="2 3">KCTC 32084</strain>
    </source>
</reference>
<sequence>MSSISQFIFPPKELASCIVGGIYRDTRGVALQDEERLNYFPASPFFAASIMLEGQLHVADELMPLHQIKRQPVSPARMYAKPKSAPHMSWSPGPIAGLTVAFYPDAWATLGGGFDGTPPDCLPSALAHFETHGDAQAWSLFWDEMKDAWAAALQADRSARWNGSDRIKSWTYYLMSRAAQSGTGRSLRSAQRRVRRWTGHSMQTLNLFAQIDDLHALIATEPSTAPVELAASAGFADQSHMGRALKRVTGFSPVHLNQRIAEDEAFWCYRLLGERF</sequence>
<gene>
    <name evidence="2" type="ORF">PFY00_11210</name>
</gene>
<accession>A0ABT4XTN8</accession>
<proteinExistence type="predicted"/>
<dbReference type="Gene3D" id="1.10.10.60">
    <property type="entry name" value="Homeodomain-like"/>
    <property type="match status" value="1"/>
</dbReference>
<comment type="caution">
    <text evidence="2">The sequence shown here is derived from an EMBL/GenBank/DDBJ whole genome shotgun (WGS) entry which is preliminary data.</text>
</comment>